<dbReference type="Proteomes" id="UP000261905">
    <property type="component" value="Unassembled WGS sequence"/>
</dbReference>
<dbReference type="GO" id="GO:0016987">
    <property type="term" value="F:sigma factor activity"/>
    <property type="evidence" value="ECO:0007669"/>
    <property type="project" value="UniProtKB-KW"/>
</dbReference>
<dbReference type="PANTHER" id="PTHR43133:SF8">
    <property type="entry name" value="RNA POLYMERASE SIGMA FACTOR HI_1459-RELATED"/>
    <property type="match status" value="1"/>
</dbReference>
<reference evidence="8 9" key="1">
    <citation type="submission" date="2018-08" db="EMBL/GenBank/DDBJ databases">
        <title>Paenibacillus sp. M4BSY-1, whole genome shotgun sequence.</title>
        <authorList>
            <person name="Tuo L."/>
        </authorList>
    </citation>
    <scope>NUCLEOTIDE SEQUENCE [LARGE SCALE GENOMIC DNA]</scope>
    <source>
        <strain evidence="8 9">M4BSY-1</strain>
    </source>
</reference>
<comment type="caution">
    <text evidence="8">The sequence shown here is derived from an EMBL/GenBank/DDBJ whole genome shotgun (WGS) entry which is preliminary data.</text>
</comment>
<dbReference type="InterPro" id="IPR013249">
    <property type="entry name" value="RNA_pol_sigma70_r4_t2"/>
</dbReference>
<evidence type="ECO:0000313" key="9">
    <source>
        <dbReference type="Proteomes" id="UP000261905"/>
    </source>
</evidence>
<organism evidence="8 9">
    <name type="scientific">Paenibacillus paeoniae</name>
    <dbReference type="NCBI Taxonomy" id="2292705"/>
    <lineage>
        <taxon>Bacteria</taxon>
        <taxon>Bacillati</taxon>
        <taxon>Bacillota</taxon>
        <taxon>Bacilli</taxon>
        <taxon>Bacillales</taxon>
        <taxon>Paenibacillaceae</taxon>
        <taxon>Paenibacillus</taxon>
    </lineage>
</organism>
<dbReference type="PANTHER" id="PTHR43133">
    <property type="entry name" value="RNA POLYMERASE ECF-TYPE SIGMA FACTO"/>
    <property type="match status" value="1"/>
</dbReference>
<proteinExistence type="inferred from homology"/>
<dbReference type="Pfam" id="PF04542">
    <property type="entry name" value="Sigma70_r2"/>
    <property type="match status" value="1"/>
</dbReference>
<comment type="similarity">
    <text evidence="1">Belongs to the sigma-70 factor family. ECF subfamily.</text>
</comment>
<dbReference type="EMBL" id="QUBQ01000001">
    <property type="protein sequence ID" value="REK76950.1"/>
    <property type="molecule type" value="Genomic_DNA"/>
</dbReference>
<dbReference type="InterPro" id="IPR013325">
    <property type="entry name" value="RNA_pol_sigma_r2"/>
</dbReference>
<dbReference type="CDD" id="cd06171">
    <property type="entry name" value="Sigma70_r4"/>
    <property type="match status" value="1"/>
</dbReference>
<keyword evidence="9" id="KW-1185">Reference proteome</keyword>
<feature type="domain" description="RNA polymerase sigma-70 region 2" evidence="6">
    <location>
        <begin position="22"/>
        <end position="88"/>
    </location>
</feature>
<sequence length="189" mass="22026">MQTDEELIEEIKRGSPSAMEVLIKRHYNLVFAYLYRSTGDYHLACDLTQDTFMKLVKFIGDYTSRGSFKPWLLRIALNTCRDYMRSSTKRTRLQTQEVDDSLQDPNAKVIDLIEQKQESNRIRHAIMELPPYQREALVLRYYHDYKIKHIAEITSSGESAVKSRISQGLAKLKSILNRRGGHEQKRSKG</sequence>
<dbReference type="GO" id="GO:0003677">
    <property type="term" value="F:DNA binding"/>
    <property type="evidence" value="ECO:0007669"/>
    <property type="project" value="UniProtKB-KW"/>
</dbReference>
<dbReference type="SUPFAM" id="SSF88659">
    <property type="entry name" value="Sigma3 and sigma4 domains of RNA polymerase sigma factors"/>
    <property type="match status" value="1"/>
</dbReference>
<dbReference type="Pfam" id="PF08281">
    <property type="entry name" value="Sigma70_r4_2"/>
    <property type="match status" value="1"/>
</dbReference>
<dbReference type="InterPro" id="IPR039425">
    <property type="entry name" value="RNA_pol_sigma-70-like"/>
</dbReference>
<accession>A0A371PL59</accession>
<keyword evidence="3" id="KW-0731">Sigma factor</keyword>
<dbReference type="InterPro" id="IPR007627">
    <property type="entry name" value="RNA_pol_sigma70_r2"/>
</dbReference>
<keyword evidence="2" id="KW-0805">Transcription regulation</keyword>
<evidence type="ECO:0000256" key="2">
    <source>
        <dbReference type="ARBA" id="ARBA00023015"/>
    </source>
</evidence>
<evidence type="ECO:0000259" key="6">
    <source>
        <dbReference type="Pfam" id="PF04542"/>
    </source>
</evidence>
<protein>
    <submittedName>
        <fullName evidence="8">RNA polymerase sigma factor</fullName>
    </submittedName>
</protein>
<dbReference type="AlphaFoldDB" id="A0A371PL59"/>
<dbReference type="OrthoDB" id="9785675at2"/>
<evidence type="ECO:0000313" key="8">
    <source>
        <dbReference type="EMBL" id="REK76950.1"/>
    </source>
</evidence>
<dbReference type="SUPFAM" id="SSF88946">
    <property type="entry name" value="Sigma2 domain of RNA polymerase sigma factors"/>
    <property type="match status" value="1"/>
</dbReference>
<evidence type="ECO:0000256" key="3">
    <source>
        <dbReference type="ARBA" id="ARBA00023082"/>
    </source>
</evidence>
<keyword evidence="4" id="KW-0238">DNA-binding</keyword>
<dbReference type="Gene3D" id="1.10.10.10">
    <property type="entry name" value="Winged helix-like DNA-binding domain superfamily/Winged helix DNA-binding domain"/>
    <property type="match status" value="1"/>
</dbReference>
<name>A0A371PL59_9BACL</name>
<evidence type="ECO:0000256" key="4">
    <source>
        <dbReference type="ARBA" id="ARBA00023125"/>
    </source>
</evidence>
<keyword evidence="5" id="KW-0804">Transcription</keyword>
<evidence type="ECO:0000259" key="7">
    <source>
        <dbReference type="Pfam" id="PF08281"/>
    </source>
</evidence>
<dbReference type="Gene3D" id="1.10.1740.10">
    <property type="match status" value="1"/>
</dbReference>
<dbReference type="InterPro" id="IPR036388">
    <property type="entry name" value="WH-like_DNA-bd_sf"/>
</dbReference>
<evidence type="ECO:0000256" key="1">
    <source>
        <dbReference type="ARBA" id="ARBA00010641"/>
    </source>
</evidence>
<dbReference type="GO" id="GO:0006352">
    <property type="term" value="P:DNA-templated transcription initiation"/>
    <property type="evidence" value="ECO:0007669"/>
    <property type="project" value="InterPro"/>
</dbReference>
<gene>
    <name evidence="8" type="ORF">DX130_08040</name>
</gene>
<evidence type="ECO:0000256" key="5">
    <source>
        <dbReference type="ARBA" id="ARBA00023163"/>
    </source>
</evidence>
<dbReference type="InterPro" id="IPR013324">
    <property type="entry name" value="RNA_pol_sigma_r3/r4-like"/>
</dbReference>
<feature type="domain" description="RNA polymerase sigma factor 70 region 4 type 2" evidence="7">
    <location>
        <begin position="120"/>
        <end position="172"/>
    </location>
</feature>
<dbReference type="InterPro" id="IPR014284">
    <property type="entry name" value="RNA_pol_sigma-70_dom"/>
</dbReference>
<dbReference type="NCBIfam" id="TIGR02937">
    <property type="entry name" value="sigma70-ECF"/>
    <property type="match status" value="1"/>
</dbReference>
<dbReference type="RefSeq" id="WP_116044219.1">
    <property type="nucleotide sequence ID" value="NZ_QUBQ01000001.1"/>
</dbReference>